<feature type="transmembrane region" description="Helical" evidence="2">
    <location>
        <begin position="100"/>
        <end position="121"/>
    </location>
</feature>
<accession>A0A8J6KZG0</accession>
<feature type="coiled-coil region" evidence="1">
    <location>
        <begin position="23"/>
        <end position="94"/>
    </location>
</feature>
<organism evidence="3 4">
    <name type="scientific">Microtus ochrogaster</name>
    <name type="common">Prairie vole</name>
    <dbReference type="NCBI Taxonomy" id="79684"/>
    <lineage>
        <taxon>Eukaryota</taxon>
        <taxon>Metazoa</taxon>
        <taxon>Chordata</taxon>
        <taxon>Craniata</taxon>
        <taxon>Vertebrata</taxon>
        <taxon>Euteleostomi</taxon>
        <taxon>Mammalia</taxon>
        <taxon>Eutheria</taxon>
        <taxon>Euarchontoglires</taxon>
        <taxon>Glires</taxon>
        <taxon>Rodentia</taxon>
        <taxon>Myomorpha</taxon>
        <taxon>Muroidea</taxon>
        <taxon>Cricetidae</taxon>
        <taxon>Arvicolinae</taxon>
        <taxon>Microtus</taxon>
    </lineage>
</organism>
<protein>
    <submittedName>
        <fullName evidence="3">Centrosomal protein of 112 kDa</fullName>
    </submittedName>
</protein>
<evidence type="ECO:0000256" key="1">
    <source>
        <dbReference type="SAM" id="Coils"/>
    </source>
</evidence>
<evidence type="ECO:0000313" key="3">
    <source>
        <dbReference type="EMBL" id="KAH0516216.1"/>
    </source>
</evidence>
<evidence type="ECO:0000256" key="2">
    <source>
        <dbReference type="SAM" id="Phobius"/>
    </source>
</evidence>
<reference evidence="3" key="1">
    <citation type="submission" date="2020-03" db="EMBL/GenBank/DDBJ databases">
        <title>Studies in the Genomics of Life Span.</title>
        <authorList>
            <person name="Glass D."/>
        </authorList>
    </citation>
    <scope>NUCLEOTIDE SEQUENCE</scope>
    <source>
        <strain evidence="3">LTLLF</strain>
        <tissue evidence="3">Muscle</tissue>
    </source>
</reference>
<gene>
    <name evidence="3" type="ORF">LTLLF_103480</name>
</gene>
<dbReference type="InterPro" id="IPR055310">
    <property type="entry name" value="CEP112"/>
</dbReference>
<keyword evidence="2" id="KW-1133">Transmembrane helix</keyword>
<dbReference type="PANTHER" id="PTHR18871:SF2">
    <property type="entry name" value="CENTROSOMAL PROTEIN OF 112 KDA"/>
    <property type="match status" value="1"/>
</dbReference>
<keyword evidence="2" id="KW-0472">Membrane</keyword>
<name>A0A8J6KZG0_MICOH</name>
<sequence>MGKVEADLTRSKSLREKQSKEFLWQLEDVKQRYEQQIVELKLEHEQEKTHLLQQHNAEKDSLVRDHEREIENLEKQLRAANMEHENQIQESKKRDVQSTLAFLIDLFHGRIIFLPATMLVIHDVFLFL</sequence>
<dbReference type="PANTHER" id="PTHR18871">
    <property type="entry name" value="CENTROSOMAL PROTEIN OF 112 KDA"/>
    <property type="match status" value="1"/>
</dbReference>
<dbReference type="Proteomes" id="UP000710432">
    <property type="component" value="Unassembled WGS sequence"/>
</dbReference>
<proteinExistence type="predicted"/>
<evidence type="ECO:0000313" key="4">
    <source>
        <dbReference type="Proteomes" id="UP000710432"/>
    </source>
</evidence>
<keyword evidence="2" id="KW-0812">Transmembrane</keyword>
<dbReference type="EMBL" id="JAATJU010020637">
    <property type="protein sequence ID" value="KAH0516216.1"/>
    <property type="molecule type" value="Genomic_DNA"/>
</dbReference>
<keyword evidence="1" id="KW-0175">Coiled coil</keyword>
<dbReference type="AlphaFoldDB" id="A0A8J6KZG0"/>
<comment type="caution">
    <text evidence="3">The sequence shown here is derived from an EMBL/GenBank/DDBJ whole genome shotgun (WGS) entry which is preliminary data.</text>
</comment>